<reference evidence="2" key="1">
    <citation type="submission" date="2024-07" db="EMBL/GenBank/DDBJ databases">
        <title>Two chromosome-level genome assemblies of Korean endemic species Abeliophyllum distichum and Forsythia ovata (Oleaceae).</title>
        <authorList>
            <person name="Jang H."/>
        </authorList>
    </citation>
    <scope>NUCLEOTIDE SEQUENCE [LARGE SCALE GENOMIC DNA]</scope>
</reference>
<keyword evidence="2" id="KW-1185">Reference proteome</keyword>
<comment type="caution">
    <text evidence="1">The sequence shown here is derived from an EMBL/GenBank/DDBJ whole genome shotgun (WGS) entry which is preliminary data.</text>
</comment>
<evidence type="ECO:0000313" key="1">
    <source>
        <dbReference type="EMBL" id="KAL2510675.1"/>
    </source>
</evidence>
<dbReference type="EMBL" id="JBFOLK010000005">
    <property type="protein sequence ID" value="KAL2510675.1"/>
    <property type="molecule type" value="Genomic_DNA"/>
</dbReference>
<sequence>MLVSIGKVALSFRPDTIGSIVLGIRKISRNSVKSSSVITEATFEATYLGGLSTPSHLFHTGHYFGLITATSFTHTSLLHTFLYRSKFISTLNIGSPNYAYTIPVYGIVSKCQSPLTMATILSLSKTTP</sequence>
<gene>
    <name evidence="1" type="ORF">Adt_16275</name>
</gene>
<proteinExistence type="predicted"/>
<accession>A0ABD1TD66</accession>
<dbReference type="AlphaFoldDB" id="A0ABD1TD66"/>
<dbReference type="Proteomes" id="UP001604336">
    <property type="component" value="Unassembled WGS sequence"/>
</dbReference>
<evidence type="ECO:0000313" key="2">
    <source>
        <dbReference type="Proteomes" id="UP001604336"/>
    </source>
</evidence>
<protein>
    <submittedName>
        <fullName evidence="1">Uncharacterized protein</fullName>
    </submittedName>
</protein>
<name>A0ABD1TD66_9LAMI</name>
<organism evidence="1 2">
    <name type="scientific">Abeliophyllum distichum</name>
    <dbReference type="NCBI Taxonomy" id="126358"/>
    <lineage>
        <taxon>Eukaryota</taxon>
        <taxon>Viridiplantae</taxon>
        <taxon>Streptophyta</taxon>
        <taxon>Embryophyta</taxon>
        <taxon>Tracheophyta</taxon>
        <taxon>Spermatophyta</taxon>
        <taxon>Magnoliopsida</taxon>
        <taxon>eudicotyledons</taxon>
        <taxon>Gunneridae</taxon>
        <taxon>Pentapetalae</taxon>
        <taxon>asterids</taxon>
        <taxon>lamiids</taxon>
        <taxon>Lamiales</taxon>
        <taxon>Oleaceae</taxon>
        <taxon>Forsythieae</taxon>
        <taxon>Abeliophyllum</taxon>
    </lineage>
</organism>